<feature type="transmembrane region" description="Helical" evidence="2">
    <location>
        <begin position="42"/>
        <end position="61"/>
    </location>
</feature>
<dbReference type="RefSeq" id="WP_102483141.1">
    <property type="nucleotide sequence ID" value="NZ_MCSW01000210.1"/>
</dbReference>
<keyword evidence="2" id="KW-0812">Transmembrane</keyword>
<feature type="region of interest" description="Disordered" evidence="1">
    <location>
        <begin position="190"/>
        <end position="215"/>
    </location>
</feature>
<feature type="transmembrane region" description="Helical" evidence="2">
    <location>
        <begin position="20"/>
        <end position="36"/>
    </location>
</feature>
<keyword evidence="2" id="KW-1133">Transmembrane helix</keyword>
<dbReference type="InterPro" id="IPR021367">
    <property type="entry name" value="DUF2982"/>
</dbReference>
<evidence type="ECO:0000256" key="1">
    <source>
        <dbReference type="SAM" id="MobiDB-lite"/>
    </source>
</evidence>
<gene>
    <name evidence="3" type="ORF">BCV19_16860</name>
</gene>
<dbReference type="Pfam" id="PF11201">
    <property type="entry name" value="DUF2982"/>
    <property type="match status" value="1"/>
</dbReference>
<proteinExistence type="predicted"/>
<dbReference type="AlphaFoldDB" id="A0A2N7C9Y9"/>
<dbReference type="EMBL" id="MCSW01000210">
    <property type="protein sequence ID" value="PMF18248.1"/>
    <property type="molecule type" value="Genomic_DNA"/>
</dbReference>
<feature type="compositionally biased region" description="Basic residues" evidence="1">
    <location>
        <begin position="205"/>
        <end position="215"/>
    </location>
</feature>
<evidence type="ECO:0008006" key="5">
    <source>
        <dbReference type="Google" id="ProtNLM"/>
    </source>
</evidence>
<name>A0A2N7C9Y9_VIBSP</name>
<organism evidence="3 4">
    <name type="scientific">Vibrio splendidus</name>
    <dbReference type="NCBI Taxonomy" id="29497"/>
    <lineage>
        <taxon>Bacteria</taxon>
        <taxon>Pseudomonadati</taxon>
        <taxon>Pseudomonadota</taxon>
        <taxon>Gammaproteobacteria</taxon>
        <taxon>Vibrionales</taxon>
        <taxon>Vibrionaceae</taxon>
        <taxon>Vibrio</taxon>
    </lineage>
</organism>
<evidence type="ECO:0000313" key="3">
    <source>
        <dbReference type="EMBL" id="PMF18248.1"/>
    </source>
</evidence>
<reference evidence="4" key="1">
    <citation type="submission" date="2016-07" db="EMBL/GenBank/DDBJ databases">
        <title>Nontailed viruses are major unrecognized killers of bacteria in the ocean.</title>
        <authorList>
            <person name="Kauffman K."/>
            <person name="Hussain F."/>
            <person name="Yang J."/>
            <person name="Arevalo P."/>
            <person name="Brown J."/>
            <person name="Cutler M."/>
            <person name="Kelly L."/>
            <person name="Polz M.F."/>
        </authorList>
    </citation>
    <scope>NUCLEOTIDE SEQUENCE [LARGE SCALE GENOMIC DNA]</scope>
    <source>
        <strain evidence="4">10N.286.54.F3</strain>
    </source>
</reference>
<evidence type="ECO:0000313" key="4">
    <source>
        <dbReference type="Proteomes" id="UP000235405"/>
    </source>
</evidence>
<sequence length="276" mass="31354">MDTRHLTNFSLPSFTRSYRILAVVLGFVCLIVALYSDNPKLLIVGAFCIIALLGTGYYLMLRSRVMFTLTPTHFQQHFYKGGWVLKWSNIEKIGLCTYEQDGWHQPLPWVGIKVKDYSPYLDSICPKITCELLLSQRALLYLGAKQAGKESNFEDMVLDSSHYHARCTESGCVELNRYKESQNTDEIIFNDSQTQTSPGSSHESKSHKSTSHKSNAKNAVIKDYSGLQAMLANRMKYQRGFHGYDIFISTQDLNMSGEEFIGLARRYLAAAERLSD</sequence>
<feature type="compositionally biased region" description="Polar residues" evidence="1">
    <location>
        <begin position="190"/>
        <end position="199"/>
    </location>
</feature>
<keyword evidence="2" id="KW-0472">Membrane</keyword>
<evidence type="ECO:0000256" key="2">
    <source>
        <dbReference type="SAM" id="Phobius"/>
    </source>
</evidence>
<dbReference type="Proteomes" id="UP000235405">
    <property type="component" value="Unassembled WGS sequence"/>
</dbReference>
<protein>
    <recommendedName>
        <fullName evidence="5">DUF2982 domain-containing protein</fullName>
    </recommendedName>
</protein>
<accession>A0A2N7C9Y9</accession>
<comment type="caution">
    <text evidence="3">The sequence shown here is derived from an EMBL/GenBank/DDBJ whole genome shotgun (WGS) entry which is preliminary data.</text>
</comment>